<proteinExistence type="predicted"/>
<keyword evidence="3" id="KW-1185">Reference proteome</keyword>
<keyword evidence="1" id="KW-1133">Transmembrane helix</keyword>
<keyword evidence="1" id="KW-0812">Transmembrane</keyword>
<keyword evidence="1" id="KW-0472">Membrane</keyword>
<dbReference type="KEGG" id="dsa:Desal_1502"/>
<organism evidence="2 3">
    <name type="scientific">Maridesulfovibrio salexigens (strain ATCC 14822 / DSM 2638 / NCIMB 8403 / VKM B-1763)</name>
    <name type="common">Desulfovibrio salexigens</name>
    <dbReference type="NCBI Taxonomy" id="526222"/>
    <lineage>
        <taxon>Bacteria</taxon>
        <taxon>Pseudomonadati</taxon>
        <taxon>Thermodesulfobacteriota</taxon>
        <taxon>Desulfovibrionia</taxon>
        <taxon>Desulfovibrionales</taxon>
        <taxon>Desulfovibrionaceae</taxon>
        <taxon>Maridesulfovibrio</taxon>
    </lineage>
</organism>
<evidence type="ECO:0000313" key="3">
    <source>
        <dbReference type="Proteomes" id="UP000002601"/>
    </source>
</evidence>
<feature type="transmembrane region" description="Helical" evidence="1">
    <location>
        <begin position="12"/>
        <end position="34"/>
    </location>
</feature>
<dbReference type="HOGENOM" id="CLU_737171_0_0_7"/>
<protein>
    <submittedName>
        <fullName evidence="2">Uncharacterized protein</fullName>
    </submittedName>
</protein>
<name>C6BS88_MARSD</name>
<dbReference type="STRING" id="526222.Desal_1502"/>
<evidence type="ECO:0000313" key="2">
    <source>
        <dbReference type="EMBL" id="ACS79564.1"/>
    </source>
</evidence>
<dbReference type="OrthoDB" id="1454246at2"/>
<dbReference type="eggNOG" id="ENOG5032RMZ">
    <property type="taxonomic scope" value="Bacteria"/>
</dbReference>
<feature type="transmembrane region" description="Helical" evidence="1">
    <location>
        <begin position="212"/>
        <end position="235"/>
    </location>
</feature>
<dbReference type="AlphaFoldDB" id="C6BS88"/>
<evidence type="ECO:0000256" key="1">
    <source>
        <dbReference type="SAM" id="Phobius"/>
    </source>
</evidence>
<dbReference type="EMBL" id="CP001649">
    <property type="protein sequence ID" value="ACS79564.1"/>
    <property type="molecule type" value="Genomic_DNA"/>
</dbReference>
<reference evidence="2 3" key="1">
    <citation type="submission" date="2009-06" db="EMBL/GenBank/DDBJ databases">
        <title>Complete sequence of Desulfovibrio salexigens DSM 2638.</title>
        <authorList>
            <consortium name="US DOE Joint Genome Institute"/>
            <person name="Lucas S."/>
            <person name="Copeland A."/>
            <person name="Lapidus A."/>
            <person name="Glavina del Rio T."/>
            <person name="Tice H."/>
            <person name="Bruce D."/>
            <person name="Goodwin L."/>
            <person name="Pitluck S."/>
            <person name="Munk A.C."/>
            <person name="Brettin T."/>
            <person name="Detter J.C."/>
            <person name="Han C."/>
            <person name="Tapia R."/>
            <person name="Larimer F."/>
            <person name="Land M."/>
            <person name="Hauser L."/>
            <person name="Kyrpides N."/>
            <person name="Anderson I."/>
            <person name="Wall J.D."/>
            <person name="Arkin A.P."/>
            <person name="Dehal P."/>
            <person name="Chivian D."/>
            <person name="Giles B."/>
            <person name="Hazen T.C."/>
        </authorList>
    </citation>
    <scope>NUCLEOTIDE SEQUENCE [LARGE SCALE GENOMIC DNA]</scope>
    <source>
        <strain evidence="3">ATCC 14822 / DSM 2638 / NCIMB 8403 / VKM B-1763</strain>
    </source>
</reference>
<accession>C6BS88</accession>
<sequence>MKSFFNKLFKNTFFQLLGWILSLVLAFITIYDFIHEPKGEIVFDIVGQNELIPAKASMNAKMQIFYNGENIAESKKTIRQYVIKVTNKGDLDVLPAYYNPKIKFGVNFEDSLAIDSLEIQRATQSRHFEAIKPQYDKTKITFENMVFETGDDFIITLNVIYLKDKEPQITPLGIIANTEITVINSYLHPPSKSLFSILFPDNWNETLARIPVYFLTCIGLIFIAAFIISIPFNMYRSYTKWYRKKIFKNKMGITTRDLEEQPKLKLIYTAYTKHGLEEIKRIDKYITHPKNVITDSALHEFSFKREKLQEHLKNKTNKRFNITEEDYPDHTMQSSFLYESLLDIGVITGEADKTKTTTEFKELIAQTIKCLNSKT</sequence>
<dbReference type="RefSeq" id="WP_015851382.1">
    <property type="nucleotide sequence ID" value="NC_012881.1"/>
</dbReference>
<gene>
    <name evidence="2" type="ordered locus">Desal_1502</name>
</gene>
<dbReference type="Proteomes" id="UP000002601">
    <property type="component" value="Chromosome"/>
</dbReference>